<dbReference type="RefSeq" id="WP_061416955.1">
    <property type="nucleotide sequence ID" value="NZ_KQ969037.1"/>
</dbReference>
<organism evidence="2 3">
    <name type="scientific">Streptococcus oralis</name>
    <dbReference type="NCBI Taxonomy" id="1303"/>
    <lineage>
        <taxon>Bacteria</taxon>
        <taxon>Bacillati</taxon>
        <taxon>Bacillota</taxon>
        <taxon>Bacilli</taxon>
        <taxon>Lactobacillales</taxon>
        <taxon>Streptococcaceae</taxon>
        <taxon>Streptococcus</taxon>
    </lineage>
</organism>
<dbReference type="AlphaFoldDB" id="A0A139MBU5"/>
<dbReference type="Pfam" id="PF13421">
    <property type="entry name" value="Band_7_1"/>
    <property type="match status" value="1"/>
</dbReference>
<dbReference type="SUPFAM" id="SSF117892">
    <property type="entry name" value="Band 7/SPFH domain"/>
    <property type="match status" value="1"/>
</dbReference>
<dbReference type="CDD" id="cd03408">
    <property type="entry name" value="SPFH_like_u1"/>
    <property type="match status" value="1"/>
</dbReference>
<evidence type="ECO:0000313" key="3">
    <source>
        <dbReference type="Proteomes" id="UP000070541"/>
    </source>
</evidence>
<dbReference type="PANTHER" id="PTHR37826:SF2">
    <property type="entry name" value="ZINC-RIBBON DOMAIN-CONTAINING PROTEIN"/>
    <property type="match status" value="1"/>
</dbReference>
<evidence type="ECO:0000313" key="2">
    <source>
        <dbReference type="EMBL" id="KXT61071.1"/>
    </source>
</evidence>
<dbReference type="Gene3D" id="3.30.479.30">
    <property type="entry name" value="Band 7 domain"/>
    <property type="match status" value="1"/>
</dbReference>
<dbReference type="PANTHER" id="PTHR37826">
    <property type="entry name" value="FLOTILLIN BAND_7_5 DOMAIN PROTEIN"/>
    <property type="match status" value="1"/>
</dbReference>
<proteinExistence type="predicted"/>
<feature type="domain" description="SPFH" evidence="1">
    <location>
        <begin position="52"/>
        <end position="277"/>
    </location>
</feature>
<accession>A0A139MBU5</accession>
<comment type="caution">
    <text evidence="2">The sequence shown here is derived from an EMBL/GenBank/DDBJ whole genome shotgun (WGS) entry which is preliminary data.</text>
</comment>
<dbReference type="EMBL" id="LQOG01000015">
    <property type="protein sequence ID" value="KXT61071.1"/>
    <property type="molecule type" value="Genomic_DNA"/>
</dbReference>
<dbReference type="PATRIC" id="fig|1303.76.peg.516"/>
<gene>
    <name evidence="2" type="ORF">SORDD05_00496</name>
</gene>
<dbReference type="InterPro" id="IPR036013">
    <property type="entry name" value="Band_7/SPFH_dom_sf"/>
</dbReference>
<evidence type="ECO:0000259" key="1">
    <source>
        <dbReference type="Pfam" id="PF13421"/>
    </source>
</evidence>
<reference evidence="2 3" key="1">
    <citation type="submission" date="2016-01" db="EMBL/GenBank/DDBJ databases">
        <title>Highly variable Streptococcus oralis are common among viridans streptococci isolated from primates.</title>
        <authorList>
            <person name="Denapaite D."/>
            <person name="Rieger M."/>
            <person name="Koendgen S."/>
            <person name="Brueckner R."/>
            <person name="Ochigava I."/>
            <person name="Kappeler P."/>
            <person name="Maetz-Rensing K."/>
            <person name="Leendertz F."/>
            <person name="Hakenbeck R."/>
        </authorList>
    </citation>
    <scope>NUCLEOTIDE SEQUENCE [LARGE SCALE GENOMIC DNA]</scope>
    <source>
        <strain evidence="2 3">DD05</strain>
    </source>
</reference>
<protein>
    <submittedName>
        <fullName evidence="2">Putative virion core protein (Lumpy skin disease virus)</fullName>
    </submittedName>
</protein>
<dbReference type="Proteomes" id="UP000070541">
    <property type="component" value="Unassembled WGS sequence"/>
</dbReference>
<sequence>MGLIRAGVGAVGGSLADQWKEFFYCESMDKSVMVVKGQKRVSGRSSNTKGSDNIISNGSGIAVADGQCMMIVEQGKVVEVCAEPGEFTYDTSSEPSIFTGNLGNSIKDTFKQIGKRFTYGGDTGKDQRVYYFNTKELIDNKFGTPNPIPFRVVDSKIGLDLDVSVRCSGVYSYKIVDPLLFYTNVCGNVEREYLREEIDSQLKTEFISALQPSFAKLSDMELRPNQIVSHNTELENALNETLSEKWGQLRGLKVISIALGSVTLPEEDAEMIKQAQRTAIMKDPTMAAATLVGAQADAMKAAASNEAGAMTGFMGFGMAANAGGGMNAQNLFAMGQEQAANQAQATNQAATATPNVNKWICPNGHEAMGKFCPECGSPKPVDNSWTCSCGTPNTGKFCSNCGSPKPAVHQVKHCSNCGWKVPDSGQAPKFCPECGSTF</sequence>
<name>A0A139MBU5_STROR</name>
<dbReference type="InterPro" id="IPR033880">
    <property type="entry name" value="SPFH_YdjI"/>
</dbReference>